<gene>
    <name evidence="2" type="ORF">PECAL_1P22980</name>
</gene>
<evidence type="ECO:0000313" key="2">
    <source>
        <dbReference type="EMBL" id="CAH0365838.1"/>
    </source>
</evidence>
<name>A0A8J2S8N7_9STRA</name>
<comment type="caution">
    <text evidence="2">The sequence shown here is derived from an EMBL/GenBank/DDBJ whole genome shotgun (WGS) entry which is preliminary data.</text>
</comment>
<evidence type="ECO:0000313" key="3">
    <source>
        <dbReference type="Proteomes" id="UP000789595"/>
    </source>
</evidence>
<feature type="compositionally biased region" description="Acidic residues" evidence="1">
    <location>
        <begin position="434"/>
        <end position="443"/>
    </location>
</feature>
<reference evidence="2" key="1">
    <citation type="submission" date="2021-11" db="EMBL/GenBank/DDBJ databases">
        <authorList>
            <consortium name="Genoscope - CEA"/>
            <person name="William W."/>
        </authorList>
    </citation>
    <scope>NUCLEOTIDE SEQUENCE</scope>
</reference>
<protein>
    <recommendedName>
        <fullName evidence="4">RNA polymerase-associated protein LEO1</fullName>
    </recommendedName>
</protein>
<dbReference type="InterPro" id="IPR007149">
    <property type="entry name" value="Leo1"/>
</dbReference>
<feature type="compositionally biased region" description="Acidic residues" evidence="1">
    <location>
        <begin position="40"/>
        <end position="50"/>
    </location>
</feature>
<dbReference type="Pfam" id="PF04004">
    <property type="entry name" value="Leo1"/>
    <property type="match status" value="1"/>
</dbReference>
<feature type="region of interest" description="Disordered" evidence="1">
    <location>
        <begin position="1"/>
        <end position="134"/>
    </location>
</feature>
<dbReference type="Proteomes" id="UP000789595">
    <property type="component" value="Unassembled WGS sequence"/>
</dbReference>
<sequence length="469" mass="51939">MAEANTTMGDLFGESSGEEEEVAPAAAVPDPPKARRRIIDDDDDDDEDDFAPAPPKPPSKPDASMSDLFGADSDEDQTEKKDETHKMEDLFGADSDEDKPAESKHRMEDLFGDDEDEEPVAQPVEAPTRKLHPKKRILVKGDKVEKLILPETPAPSATAKAAVLRVPKFVAFEQSPWDPDKPQKEYDEGQAVLRWRLEKDILTGESMLDENNKPKWTSNGRLVKWSDGSMQLIVGSERYDIVERPMKSERLCLQAKPKSGAMCLVSQKALETEMRLRPPSLSSEAHKAFSLRTKKAVVKAKGVKEFFATSDPEMDKRAREKQKDEEIRREARRKAREARGNYSGGGYGGRAAAGMNRAFLEDDEPGLYDDVGDVGALKRSTKAATNEAIFGESDEEEDDGGDFDSRMKAAGRAASDDEDEDEAPKSATNADIFGESDDDEEMAEAPPPSEPAVQRKRRVIADEDEDEDM</sequence>
<dbReference type="GO" id="GO:0006368">
    <property type="term" value="P:transcription elongation by RNA polymerase II"/>
    <property type="evidence" value="ECO:0007669"/>
    <property type="project" value="InterPro"/>
</dbReference>
<evidence type="ECO:0000256" key="1">
    <source>
        <dbReference type="SAM" id="MobiDB-lite"/>
    </source>
</evidence>
<feature type="compositionally biased region" description="Basic and acidic residues" evidence="1">
    <location>
        <begin position="98"/>
        <end position="109"/>
    </location>
</feature>
<feature type="compositionally biased region" description="Basic and acidic residues" evidence="1">
    <location>
        <begin position="78"/>
        <end position="89"/>
    </location>
</feature>
<dbReference type="PANTHER" id="PTHR23146:SF0">
    <property type="entry name" value="RNA POLYMERASE-ASSOCIATED PROTEIN LEO1"/>
    <property type="match status" value="1"/>
</dbReference>
<dbReference type="OrthoDB" id="206725at2759"/>
<accession>A0A8J2S8N7</accession>
<evidence type="ECO:0008006" key="4">
    <source>
        <dbReference type="Google" id="ProtNLM"/>
    </source>
</evidence>
<dbReference type="EMBL" id="CAKKNE010000001">
    <property type="protein sequence ID" value="CAH0365838.1"/>
    <property type="molecule type" value="Genomic_DNA"/>
</dbReference>
<feature type="region of interest" description="Disordered" evidence="1">
    <location>
        <begin position="378"/>
        <end position="469"/>
    </location>
</feature>
<feature type="compositionally biased region" description="Acidic residues" evidence="1">
    <location>
        <begin position="110"/>
        <end position="119"/>
    </location>
</feature>
<dbReference type="GO" id="GO:1990269">
    <property type="term" value="F:RNA polymerase II C-terminal domain phosphoserine binding"/>
    <property type="evidence" value="ECO:0007669"/>
    <property type="project" value="TreeGrafter"/>
</dbReference>
<organism evidence="2 3">
    <name type="scientific">Pelagomonas calceolata</name>
    <dbReference type="NCBI Taxonomy" id="35677"/>
    <lineage>
        <taxon>Eukaryota</taxon>
        <taxon>Sar</taxon>
        <taxon>Stramenopiles</taxon>
        <taxon>Ochrophyta</taxon>
        <taxon>Pelagophyceae</taxon>
        <taxon>Pelagomonadales</taxon>
        <taxon>Pelagomonadaceae</taxon>
        <taxon>Pelagomonas</taxon>
    </lineage>
</organism>
<feature type="compositionally biased region" description="Basic and acidic residues" evidence="1">
    <location>
        <begin position="313"/>
        <end position="329"/>
    </location>
</feature>
<feature type="region of interest" description="Disordered" evidence="1">
    <location>
        <begin position="309"/>
        <end position="350"/>
    </location>
</feature>
<keyword evidence="3" id="KW-1185">Reference proteome</keyword>
<proteinExistence type="predicted"/>
<dbReference type="AlphaFoldDB" id="A0A8J2S8N7"/>
<dbReference type="GO" id="GO:0032968">
    <property type="term" value="P:positive regulation of transcription elongation by RNA polymerase II"/>
    <property type="evidence" value="ECO:0007669"/>
    <property type="project" value="TreeGrafter"/>
</dbReference>
<dbReference type="PANTHER" id="PTHR23146">
    <property type="entry name" value="LEO1 PROTEIN"/>
    <property type="match status" value="1"/>
</dbReference>
<feature type="compositionally biased region" description="Acidic residues" evidence="1">
    <location>
        <begin position="392"/>
        <end position="402"/>
    </location>
</feature>
<dbReference type="GO" id="GO:0016593">
    <property type="term" value="C:Cdc73/Paf1 complex"/>
    <property type="evidence" value="ECO:0007669"/>
    <property type="project" value="InterPro"/>
</dbReference>